<dbReference type="GO" id="GO:0016651">
    <property type="term" value="F:oxidoreductase activity, acting on NAD(P)H"/>
    <property type="evidence" value="ECO:0007669"/>
    <property type="project" value="InterPro"/>
</dbReference>
<dbReference type="GO" id="GO:0042773">
    <property type="term" value="P:ATP synthesis coupled electron transport"/>
    <property type="evidence" value="ECO:0007669"/>
    <property type="project" value="InterPro"/>
</dbReference>
<evidence type="ECO:0000256" key="3">
    <source>
        <dbReference type="ARBA" id="ARBA00022989"/>
    </source>
</evidence>
<dbReference type="InterPro" id="IPR039428">
    <property type="entry name" value="NUOK/Mnh_C1-like"/>
</dbReference>
<keyword evidence="4 5" id="KW-0472">Membrane</keyword>
<keyword evidence="2 5" id="KW-0812">Transmembrane</keyword>
<dbReference type="EMBL" id="DSTX01000001">
    <property type="protein sequence ID" value="HFK19661.1"/>
    <property type="molecule type" value="Genomic_DNA"/>
</dbReference>
<reference evidence="6" key="1">
    <citation type="journal article" date="2020" name="mSystems">
        <title>Genome- and Community-Level Interaction Insights into Carbon Utilization and Element Cycling Functions of Hydrothermarchaeota in Hydrothermal Sediment.</title>
        <authorList>
            <person name="Zhou Z."/>
            <person name="Liu Y."/>
            <person name="Xu W."/>
            <person name="Pan J."/>
            <person name="Luo Z.H."/>
            <person name="Li M."/>
        </authorList>
    </citation>
    <scope>NUCLEOTIDE SEQUENCE [LARGE SCALE GENOMIC DNA]</scope>
    <source>
        <strain evidence="6">SpSt-468</strain>
    </source>
</reference>
<dbReference type="Pfam" id="PF00420">
    <property type="entry name" value="Oxidored_q2"/>
    <property type="match status" value="1"/>
</dbReference>
<name>A0A7C3FBF3_9CREN</name>
<evidence type="ECO:0000256" key="4">
    <source>
        <dbReference type="ARBA" id="ARBA00023136"/>
    </source>
</evidence>
<comment type="subcellular location">
    <subcellularLocation>
        <location evidence="1">Membrane</location>
        <topology evidence="1">Multi-pass membrane protein</topology>
    </subcellularLocation>
</comment>
<dbReference type="AlphaFoldDB" id="A0A7C3FBF3"/>
<dbReference type="InterPro" id="IPR001133">
    <property type="entry name" value="NADH_UbQ_OxRdtase_chain4L/K"/>
</dbReference>
<organism evidence="6">
    <name type="scientific">Candidatus Methanomethylicus mesodigestus</name>
    <dbReference type="NCBI Taxonomy" id="1867258"/>
    <lineage>
        <taxon>Archaea</taxon>
        <taxon>Thermoproteota</taxon>
        <taxon>Methanosuratincolia</taxon>
        <taxon>Candidatus Methanomethylicales</taxon>
        <taxon>Candidatus Methanomethylicaceae</taxon>
        <taxon>Candidatus Methanomethylicus</taxon>
    </lineage>
</organism>
<dbReference type="Gene3D" id="1.10.287.3510">
    <property type="match status" value="1"/>
</dbReference>
<feature type="transmembrane region" description="Helical" evidence="5">
    <location>
        <begin position="101"/>
        <end position="125"/>
    </location>
</feature>
<evidence type="ECO:0000256" key="5">
    <source>
        <dbReference type="SAM" id="Phobius"/>
    </source>
</evidence>
<feature type="transmembrane region" description="Helical" evidence="5">
    <location>
        <begin position="73"/>
        <end position="95"/>
    </location>
</feature>
<protein>
    <submittedName>
        <fullName evidence="6">NADH-quinone oxidoreductase subunit K</fullName>
    </submittedName>
</protein>
<sequence>MVLQEHGPSGPGIRDICSLCRVPLDAQRNKPEWEGGSPLTDLTPYLIFALALWAVGIYCLATKKNMIRLVFGIEILINTANISFISMAGAIPGFIDPLGHSIVIIVIGLSGAMSAVAITLVVYAYRQYGTLDVRELKRLRG</sequence>
<gene>
    <name evidence="6" type="ORF">ENS19_00055</name>
</gene>
<comment type="caution">
    <text evidence="6">The sequence shown here is derived from an EMBL/GenBank/DDBJ whole genome shotgun (WGS) entry which is preliminary data.</text>
</comment>
<dbReference type="HAMAP" id="MF_01456">
    <property type="entry name" value="NDH1_NuoK"/>
    <property type="match status" value="1"/>
</dbReference>
<proteinExistence type="inferred from homology"/>
<evidence type="ECO:0000256" key="2">
    <source>
        <dbReference type="ARBA" id="ARBA00022692"/>
    </source>
</evidence>
<dbReference type="GO" id="GO:0016020">
    <property type="term" value="C:membrane"/>
    <property type="evidence" value="ECO:0007669"/>
    <property type="project" value="UniProtKB-SubCell"/>
</dbReference>
<keyword evidence="3 5" id="KW-1133">Transmembrane helix</keyword>
<evidence type="ECO:0000313" key="6">
    <source>
        <dbReference type="EMBL" id="HFK19661.1"/>
    </source>
</evidence>
<evidence type="ECO:0000256" key="1">
    <source>
        <dbReference type="ARBA" id="ARBA00004141"/>
    </source>
</evidence>
<feature type="transmembrane region" description="Helical" evidence="5">
    <location>
        <begin position="42"/>
        <end position="61"/>
    </location>
</feature>
<accession>A0A7C3FBF3</accession>